<comment type="caution">
    <text evidence="1">The sequence shown here is derived from an EMBL/GenBank/DDBJ whole genome shotgun (WGS) entry which is preliminary data.</text>
</comment>
<name>A0A9P1MYU3_9PELO</name>
<dbReference type="Proteomes" id="UP001152747">
    <property type="component" value="Unassembled WGS sequence"/>
</dbReference>
<evidence type="ECO:0000313" key="2">
    <source>
        <dbReference type="Proteomes" id="UP001152747"/>
    </source>
</evidence>
<organism evidence="1 2">
    <name type="scientific">Caenorhabditis angaria</name>
    <dbReference type="NCBI Taxonomy" id="860376"/>
    <lineage>
        <taxon>Eukaryota</taxon>
        <taxon>Metazoa</taxon>
        <taxon>Ecdysozoa</taxon>
        <taxon>Nematoda</taxon>
        <taxon>Chromadorea</taxon>
        <taxon>Rhabditida</taxon>
        <taxon>Rhabditina</taxon>
        <taxon>Rhabditomorpha</taxon>
        <taxon>Rhabditoidea</taxon>
        <taxon>Rhabditidae</taxon>
        <taxon>Peloderinae</taxon>
        <taxon>Caenorhabditis</taxon>
    </lineage>
</organism>
<keyword evidence="2" id="KW-1185">Reference proteome</keyword>
<dbReference type="EMBL" id="CANHGI010000002">
    <property type="protein sequence ID" value="CAI5443813.1"/>
    <property type="molecule type" value="Genomic_DNA"/>
</dbReference>
<gene>
    <name evidence="1" type="ORF">CAMP_LOCUS6450</name>
</gene>
<proteinExistence type="predicted"/>
<accession>A0A9P1MYU3</accession>
<dbReference type="AlphaFoldDB" id="A0A9P1MYU3"/>
<evidence type="ECO:0000313" key="1">
    <source>
        <dbReference type="EMBL" id="CAI5443813.1"/>
    </source>
</evidence>
<protein>
    <submittedName>
        <fullName evidence="1">Uncharacterized protein</fullName>
    </submittedName>
</protein>
<reference evidence="1" key="1">
    <citation type="submission" date="2022-11" db="EMBL/GenBank/DDBJ databases">
        <authorList>
            <person name="Kikuchi T."/>
        </authorList>
    </citation>
    <scope>NUCLEOTIDE SEQUENCE</scope>
    <source>
        <strain evidence="1">PS1010</strain>
    </source>
</reference>
<sequence>MKQTVAGIDYCKLNKYHGLDLYSKLQESFIIFKDCANSRLASKNDIFVFECEHGTSDVYSKSFMRNIGEIKKTLLVLRMVAEKKTSREIMRSCTREFLNKIRNLYNTAAPSKIASPEQQVNEVFQFHVLDFYIKNIVETEV</sequence>